<dbReference type="AlphaFoldDB" id="A0A1I7W9F8"/>
<accession>A0A1I7W9F8</accession>
<reference evidence="2" key="1">
    <citation type="submission" date="2016-11" db="UniProtKB">
        <authorList>
            <consortium name="WormBaseParasite"/>
        </authorList>
    </citation>
    <scope>IDENTIFICATION</scope>
</reference>
<evidence type="ECO:0000313" key="1">
    <source>
        <dbReference type="Proteomes" id="UP000095283"/>
    </source>
</evidence>
<dbReference type="WBParaSite" id="Hba_01275">
    <property type="protein sequence ID" value="Hba_01275"/>
    <property type="gene ID" value="Hba_01275"/>
</dbReference>
<dbReference type="Proteomes" id="UP000095283">
    <property type="component" value="Unplaced"/>
</dbReference>
<protein>
    <submittedName>
        <fullName evidence="2">AMP-binding domain-containing protein</fullName>
    </submittedName>
</protein>
<keyword evidence="1" id="KW-1185">Reference proteome</keyword>
<evidence type="ECO:0000313" key="2">
    <source>
        <dbReference type="WBParaSite" id="Hba_01275"/>
    </source>
</evidence>
<organism evidence="1 2">
    <name type="scientific">Heterorhabditis bacteriophora</name>
    <name type="common">Entomopathogenic nematode worm</name>
    <dbReference type="NCBI Taxonomy" id="37862"/>
    <lineage>
        <taxon>Eukaryota</taxon>
        <taxon>Metazoa</taxon>
        <taxon>Ecdysozoa</taxon>
        <taxon>Nematoda</taxon>
        <taxon>Chromadorea</taxon>
        <taxon>Rhabditida</taxon>
        <taxon>Rhabditina</taxon>
        <taxon>Rhabditomorpha</taxon>
        <taxon>Strongyloidea</taxon>
        <taxon>Heterorhabditidae</taxon>
        <taxon>Heterorhabditis</taxon>
    </lineage>
</organism>
<name>A0A1I7W9F8_HETBA</name>
<sequence>MDELKMPLLYFRAPSRFELFCASFVYSVGMPIVLCPLNEYSRALEWKAMLKQLTGRSLFRLQSDDTDKLKHIKAKVPPSDLRSIKIEAYPQMQTAIQVSDKHCESKVKRKINSKIFMGGNSKLSMSTSPTILSTVGQFGRRRTI</sequence>
<proteinExistence type="predicted"/>